<dbReference type="Proteomes" id="UP001465976">
    <property type="component" value="Unassembled WGS sequence"/>
</dbReference>
<feature type="compositionally biased region" description="Pro residues" evidence="6">
    <location>
        <begin position="834"/>
        <end position="845"/>
    </location>
</feature>
<comment type="catalytic activity">
    <reaction evidence="1 5">
        <text>Thiol-dependent hydrolysis of ester, thioester, amide, peptide and isopeptide bonds formed by the C-terminal Gly of ubiquitin (a 76-residue protein attached to proteins as an intracellular targeting signal).</text>
        <dbReference type="EC" id="3.4.19.12"/>
    </reaction>
</comment>
<evidence type="ECO:0000313" key="9">
    <source>
        <dbReference type="Proteomes" id="UP001465976"/>
    </source>
</evidence>
<feature type="compositionally biased region" description="Low complexity" evidence="6">
    <location>
        <begin position="506"/>
        <end position="520"/>
    </location>
</feature>
<dbReference type="InterPro" id="IPR028889">
    <property type="entry name" value="USP"/>
</dbReference>
<accession>A0ABR3F3G2</accession>
<feature type="compositionally biased region" description="Polar residues" evidence="6">
    <location>
        <begin position="723"/>
        <end position="740"/>
    </location>
</feature>
<dbReference type="Pfam" id="PF00443">
    <property type="entry name" value="UCH"/>
    <property type="match status" value="1"/>
</dbReference>
<dbReference type="InterPro" id="IPR018200">
    <property type="entry name" value="USP_CS"/>
</dbReference>
<feature type="compositionally biased region" description="Low complexity" evidence="6">
    <location>
        <begin position="898"/>
        <end position="918"/>
    </location>
</feature>
<evidence type="ECO:0000256" key="2">
    <source>
        <dbReference type="ARBA" id="ARBA00009085"/>
    </source>
</evidence>
<dbReference type="CDD" id="cd02663">
    <property type="entry name" value="Peptidase_C19G"/>
    <property type="match status" value="1"/>
</dbReference>
<sequence>MARKWFGNSQSQSSADKVKPPPLPIITSADAKKFGLENFGNTCYANSVIQALYFCAPFRDLLIQSPDASVPQASAEQLAPPNAQPLPSPITAPRKPERKPSISGAPSNAVASLQFPNSLVMSIPTAPPSLFSALRSLFVHISTNPSDKGTVAPRAFIDKLKDVNELFRSTMHQDAHEFFNYLLNKVVEEIEAERRHTNGSSSVEDLSNSIATLASRIAPTTVSTNSGTPPEVATLVHKLFEGTLTSETRCLTCETVSSRDESFLDLSIDIEQNSSVTACLRQFSASEMLCHRNKFFCDSCCDLQEAERRMKIKKLPNVLALHLKRFKYQEDVRKYIKLAYRVAFPLQLRLFNTVDDAEDADRLYNLFAIVVHIGSGPHHGHYISIIKTLGTWLVFDDDNVHPIPESDIPKYYGENNAGSAYVLYYEAADIDPPSLGIRTPDVAMSTASVIPTSEAPPAFSSPQPPTPVLPPSLTEEGDSSDLSDPPFPITPSQSYSPVLPLDAEISPLPSKVDDPVSSSPALVPAIHSANGRGMGILNSMRRTPSTQPQTAIKESDHPEAQLLADLVPTLHSGDGPDDSSVTSHGHEHGSSSSTPPLIPQAPKTPKTSKENEKYYEKEKEPSRKPSGWFKRRSLRAERPKTSHDHQIPASPKPPTDETTTFQSTSTSSSNASSTAWYKPSTKDKTSRKTTEPNGYGSRPKSSGGVLTIKPSGDRRSVNDHSDTPPSATSSVGSANYTFPASSPHAHSHIDAPPPRKSSLANIPPIDTSQTSPRLPPPPQSPQTPSSYKSTKSPDHKLSLSNLPGRKSRKASVDIARPSTAPGTHADAASAESRPLPPVPPLPPGLATPMSPKANGDAHPRSPIKERDTTPPDPPLYRPATADPSTVSPGLHTFAGQNSSSGSAASGPPSTQSNSTTSNFKRATRKLSISSPFGFGRKDKDKEREKDKDRRERERHPPPSFGFTIS</sequence>
<feature type="domain" description="USP" evidence="7">
    <location>
        <begin position="34"/>
        <end position="428"/>
    </location>
</feature>
<comment type="similarity">
    <text evidence="2 5">Belongs to the peptidase C19 family.</text>
</comment>
<evidence type="ECO:0000256" key="1">
    <source>
        <dbReference type="ARBA" id="ARBA00000707"/>
    </source>
</evidence>
<evidence type="ECO:0000256" key="3">
    <source>
        <dbReference type="ARBA" id="ARBA00022670"/>
    </source>
</evidence>
<dbReference type="InterPro" id="IPR038765">
    <property type="entry name" value="Papain-like_cys_pep_sf"/>
</dbReference>
<evidence type="ECO:0000313" key="8">
    <source>
        <dbReference type="EMBL" id="KAL0569657.1"/>
    </source>
</evidence>
<keyword evidence="5" id="KW-0833">Ubl conjugation pathway</keyword>
<evidence type="ECO:0000256" key="5">
    <source>
        <dbReference type="RuleBase" id="RU366025"/>
    </source>
</evidence>
<feature type="compositionally biased region" description="Basic and acidic residues" evidence="6">
    <location>
        <begin position="935"/>
        <end position="956"/>
    </location>
</feature>
<keyword evidence="4 5" id="KW-0378">Hydrolase</keyword>
<dbReference type="PANTHER" id="PTHR24006">
    <property type="entry name" value="UBIQUITIN CARBOXYL-TERMINAL HYDROLASE"/>
    <property type="match status" value="1"/>
</dbReference>
<dbReference type="PROSITE" id="PS50235">
    <property type="entry name" value="USP_3"/>
    <property type="match status" value="1"/>
</dbReference>
<dbReference type="InterPro" id="IPR050164">
    <property type="entry name" value="Peptidase_C19"/>
</dbReference>
<feature type="compositionally biased region" description="Basic and acidic residues" evidence="6">
    <location>
        <begin position="711"/>
        <end position="722"/>
    </location>
</feature>
<protein>
    <recommendedName>
        <fullName evidence="5">Ubiquitin carboxyl-terminal hydrolase</fullName>
        <ecNumber evidence="5">3.4.19.12</ecNumber>
    </recommendedName>
</protein>
<evidence type="ECO:0000256" key="4">
    <source>
        <dbReference type="ARBA" id="ARBA00022801"/>
    </source>
</evidence>
<proteinExistence type="inferred from homology"/>
<evidence type="ECO:0000259" key="7">
    <source>
        <dbReference type="PROSITE" id="PS50235"/>
    </source>
</evidence>
<keyword evidence="5" id="KW-0788">Thiol protease</keyword>
<reference evidence="8 9" key="1">
    <citation type="submission" date="2024-02" db="EMBL/GenBank/DDBJ databases">
        <title>A draft genome for the cacao thread blight pathogen Marasmius crinis-equi.</title>
        <authorList>
            <person name="Cohen S.P."/>
            <person name="Baruah I.K."/>
            <person name="Amoako-Attah I."/>
            <person name="Bukari Y."/>
            <person name="Meinhardt L.W."/>
            <person name="Bailey B.A."/>
        </authorList>
    </citation>
    <scope>NUCLEOTIDE SEQUENCE [LARGE SCALE GENOMIC DNA]</scope>
    <source>
        <strain evidence="8 9">GH-76</strain>
    </source>
</reference>
<feature type="compositionally biased region" description="Basic and acidic residues" evidence="6">
    <location>
        <begin position="680"/>
        <end position="690"/>
    </location>
</feature>
<feature type="region of interest" description="Disordered" evidence="6">
    <location>
        <begin position="1"/>
        <end position="22"/>
    </location>
</feature>
<dbReference type="EMBL" id="JBAHYK010001073">
    <property type="protein sequence ID" value="KAL0569657.1"/>
    <property type="molecule type" value="Genomic_DNA"/>
</dbReference>
<dbReference type="PROSITE" id="PS00972">
    <property type="entry name" value="USP_1"/>
    <property type="match status" value="1"/>
</dbReference>
<feature type="compositionally biased region" description="Low complexity" evidence="6">
    <location>
        <begin position="656"/>
        <end position="674"/>
    </location>
</feature>
<dbReference type="PANTHER" id="PTHR24006:SF733">
    <property type="entry name" value="RE52890P"/>
    <property type="match status" value="1"/>
</dbReference>
<feature type="compositionally biased region" description="Basic and acidic residues" evidence="6">
    <location>
        <begin position="855"/>
        <end position="869"/>
    </location>
</feature>
<name>A0ABR3F3G2_9AGAR</name>
<feature type="region of interest" description="Disordered" evidence="6">
    <location>
        <begin position="72"/>
        <end position="107"/>
    </location>
</feature>
<feature type="compositionally biased region" description="Basic and acidic residues" evidence="6">
    <location>
        <begin position="634"/>
        <end position="646"/>
    </location>
</feature>
<gene>
    <name evidence="8" type="ORF">V5O48_012300</name>
</gene>
<dbReference type="InterPro" id="IPR001394">
    <property type="entry name" value="Peptidase_C19_UCH"/>
</dbReference>
<feature type="compositionally biased region" description="Polar residues" evidence="6">
    <location>
        <begin position="540"/>
        <end position="552"/>
    </location>
</feature>
<dbReference type="SUPFAM" id="SSF54001">
    <property type="entry name" value="Cysteine proteinases"/>
    <property type="match status" value="1"/>
</dbReference>
<organism evidence="8 9">
    <name type="scientific">Marasmius crinis-equi</name>
    <dbReference type="NCBI Taxonomy" id="585013"/>
    <lineage>
        <taxon>Eukaryota</taxon>
        <taxon>Fungi</taxon>
        <taxon>Dikarya</taxon>
        <taxon>Basidiomycota</taxon>
        <taxon>Agaricomycotina</taxon>
        <taxon>Agaricomycetes</taxon>
        <taxon>Agaricomycetidae</taxon>
        <taxon>Agaricales</taxon>
        <taxon>Marasmiineae</taxon>
        <taxon>Marasmiaceae</taxon>
        <taxon>Marasmius</taxon>
    </lineage>
</organism>
<dbReference type="Gene3D" id="3.90.70.10">
    <property type="entry name" value="Cysteine proteinases"/>
    <property type="match status" value="1"/>
</dbReference>
<dbReference type="PROSITE" id="PS00973">
    <property type="entry name" value="USP_2"/>
    <property type="match status" value="1"/>
</dbReference>
<keyword evidence="3 5" id="KW-0645">Protease</keyword>
<dbReference type="EC" id="3.4.19.12" evidence="5"/>
<feature type="compositionally biased region" description="Basic and acidic residues" evidence="6">
    <location>
        <begin position="607"/>
        <end position="623"/>
    </location>
</feature>
<keyword evidence="9" id="KW-1185">Reference proteome</keyword>
<feature type="region of interest" description="Disordered" evidence="6">
    <location>
        <begin position="453"/>
        <end position="965"/>
    </location>
</feature>
<evidence type="ECO:0000256" key="6">
    <source>
        <dbReference type="SAM" id="MobiDB-lite"/>
    </source>
</evidence>
<comment type="caution">
    <text evidence="8">The sequence shown here is derived from an EMBL/GenBank/DDBJ whole genome shotgun (WGS) entry which is preliminary data.</text>
</comment>